<dbReference type="KEGG" id="psic:J4E96_03205"/>
<organism evidence="1 2">
    <name type="scientific">Pengzhenrongella sicca</name>
    <dbReference type="NCBI Taxonomy" id="2819238"/>
    <lineage>
        <taxon>Bacteria</taxon>
        <taxon>Bacillati</taxon>
        <taxon>Actinomycetota</taxon>
        <taxon>Actinomycetes</taxon>
        <taxon>Micrococcales</taxon>
        <taxon>Pengzhenrongella</taxon>
    </lineage>
</organism>
<reference evidence="1" key="1">
    <citation type="submission" date="2021-03" db="EMBL/GenBank/DDBJ databases">
        <title>Pengzhenrongella sicca gen. nov., sp. nov., a new member of suborder Micrococcineae isolated from High-Arctic tundra soil.</title>
        <authorList>
            <person name="Peng F."/>
        </authorList>
    </citation>
    <scope>NUCLEOTIDE SEQUENCE</scope>
    <source>
        <strain evidence="1">LRZ-2</strain>
    </source>
</reference>
<keyword evidence="2" id="KW-1185">Reference proteome</keyword>
<proteinExistence type="predicted"/>
<gene>
    <name evidence="1" type="ORF">J4E96_03205</name>
</gene>
<protein>
    <submittedName>
        <fullName evidence="1">Pilus assembly protein</fullName>
    </submittedName>
</protein>
<sequence>MILTPALLLLLALIVVAGRIQIAAGAVEHAAESAAREASLARTPDAARGAANAIAADVLAGPDLRCTAQSVDLDVSGFSRGVGQSAQVTATVVCEVGFGDLAIPGLAGTKTLTAQATSALDRYR</sequence>
<name>A0A8A4ZHP2_9MICO</name>
<dbReference type="EMBL" id="CP071868">
    <property type="protein sequence ID" value="QTE30046.1"/>
    <property type="molecule type" value="Genomic_DNA"/>
</dbReference>
<evidence type="ECO:0000313" key="2">
    <source>
        <dbReference type="Proteomes" id="UP000663937"/>
    </source>
</evidence>
<dbReference type="AlphaFoldDB" id="A0A8A4ZHP2"/>
<accession>A0A8A4ZHP2</accession>
<dbReference type="Proteomes" id="UP000663937">
    <property type="component" value="Chromosome"/>
</dbReference>
<evidence type="ECO:0000313" key="1">
    <source>
        <dbReference type="EMBL" id="QTE30046.1"/>
    </source>
</evidence>